<dbReference type="InterPro" id="IPR050643">
    <property type="entry name" value="Periplasmic_pilus_chap"/>
</dbReference>
<evidence type="ECO:0000313" key="1">
    <source>
        <dbReference type="EMBL" id="GHH15299.1"/>
    </source>
</evidence>
<gene>
    <name evidence="1" type="ORF">GCM10008023_17940</name>
</gene>
<dbReference type="Gene3D" id="2.60.40.10">
    <property type="entry name" value="Immunoglobulins"/>
    <property type="match status" value="1"/>
</dbReference>
<name>A0ABQ3LGH1_9SPHN</name>
<dbReference type="PANTHER" id="PTHR30251">
    <property type="entry name" value="PILUS ASSEMBLY CHAPERONE"/>
    <property type="match status" value="1"/>
</dbReference>
<organism evidence="1 2">
    <name type="scientific">Sphingomonas glacialis</name>
    <dbReference type="NCBI Taxonomy" id="658225"/>
    <lineage>
        <taxon>Bacteria</taxon>
        <taxon>Pseudomonadati</taxon>
        <taxon>Pseudomonadota</taxon>
        <taxon>Alphaproteobacteria</taxon>
        <taxon>Sphingomonadales</taxon>
        <taxon>Sphingomonadaceae</taxon>
        <taxon>Sphingomonas</taxon>
    </lineage>
</organism>
<evidence type="ECO:0000313" key="2">
    <source>
        <dbReference type="Proteomes" id="UP000652430"/>
    </source>
</evidence>
<sequence length="253" mass="27426">MTYLARLRMMLIFTVGVAIFAAAAVAMTVQPVIVDLSTTGSRTSQVVTVENSFTTPLPIELRATESDFKDGALVASTREAKDLLIFPPQAIVPPGRSQSFRIQWIGDPDIKTSRHFFLTVAQLPVKLPAGQSAVQILYNFQVIVSVAAPGAKSAIEVKSAEAVKGVDGKVRLLLNLQNQSNTYGYLAEGTLKILQKDRQGKEVFKKSMNSAEIQQQFGYGLVGAGQVRKLQTPLELPLDGGSVEAVYTSKSRR</sequence>
<dbReference type="SUPFAM" id="SSF49354">
    <property type="entry name" value="PapD-like"/>
    <property type="match status" value="1"/>
</dbReference>
<accession>A0ABQ3LGH1</accession>
<reference evidence="2" key="1">
    <citation type="journal article" date="2019" name="Int. J. Syst. Evol. Microbiol.">
        <title>The Global Catalogue of Microorganisms (GCM) 10K type strain sequencing project: providing services to taxonomists for standard genome sequencing and annotation.</title>
        <authorList>
            <consortium name="The Broad Institute Genomics Platform"/>
            <consortium name="The Broad Institute Genome Sequencing Center for Infectious Disease"/>
            <person name="Wu L."/>
            <person name="Ma J."/>
        </authorList>
    </citation>
    <scope>NUCLEOTIDE SEQUENCE [LARGE SCALE GENOMIC DNA]</scope>
    <source>
        <strain evidence="2">CGMCC 1.8957</strain>
    </source>
</reference>
<dbReference type="PANTHER" id="PTHR30251:SF4">
    <property type="entry name" value="SLR1668 PROTEIN"/>
    <property type="match status" value="1"/>
</dbReference>
<dbReference type="InterPro" id="IPR008962">
    <property type="entry name" value="PapD-like_sf"/>
</dbReference>
<protein>
    <recommendedName>
        <fullName evidence="3">Molecular chaperone</fullName>
    </recommendedName>
</protein>
<comment type="caution">
    <text evidence="1">The sequence shown here is derived from an EMBL/GenBank/DDBJ whole genome shotgun (WGS) entry which is preliminary data.</text>
</comment>
<dbReference type="InterPro" id="IPR013783">
    <property type="entry name" value="Ig-like_fold"/>
</dbReference>
<proteinExistence type="predicted"/>
<evidence type="ECO:0008006" key="3">
    <source>
        <dbReference type="Google" id="ProtNLM"/>
    </source>
</evidence>
<dbReference type="Proteomes" id="UP000652430">
    <property type="component" value="Unassembled WGS sequence"/>
</dbReference>
<dbReference type="EMBL" id="BNAQ01000002">
    <property type="protein sequence ID" value="GHH15299.1"/>
    <property type="molecule type" value="Genomic_DNA"/>
</dbReference>
<keyword evidence="2" id="KW-1185">Reference proteome</keyword>